<dbReference type="Gene3D" id="3.30.1120.10">
    <property type="match status" value="1"/>
</dbReference>
<reference evidence="6 7" key="1">
    <citation type="submission" date="2018-12" db="EMBL/GenBank/DDBJ databases">
        <title>Flammeovirga pectinis sp. nov., isolated from the gut of the Korean scallop, Patinopecten yessoensis.</title>
        <authorList>
            <person name="Bae J.-W."/>
            <person name="Jeong Y.-S."/>
            <person name="Kang W."/>
        </authorList>
    </citation>
    <scope>NUCLEOTIDE SEQUENCE [LARGE SCALE GENOMIC DNA]</scope>
    <source>
        <strain evidence="6 7">L12M1</strain>
    </source>
</reference>
<dbReference type="GO" id="GO:0016787">
    <property type="term" value="F:hydrolase activity"/>
    <property type="evidence" value="ECO:0007669"/>
    <property type="project" value="UniProtKB-KW"/>
</dbReference>
<dbReference type="InterPro" id="IPR017850">
    <property type="entry name" value="Alkaline_phosphatase_core_sf"/>
</dbReference>
<evidence type="ECO:0000256" key="1">
    <source>
        <dbReference type="ARBA" id="ARBA00008779"/>
    </source>
</evidence>
<keyword evidence="2" id="KW-0479">Metal-binding</keyword>
<proteinExistence type="inferred from homology"/>
<dbReference type="PANTHER" id="PTHR42693:SF43">
    <property type="entry name" value="BLL2667 PROTEIN"/>
    <property type="match status" value="1"/>
</dbReference>
<evidence type="ECO:0000259" key="5">
    <source>
        <dbReference type="Pfam" id="PF00884"/>
    </source>
</evidence>
<keyword evidence="7" id="KW-1185">Reference proteome</keyword>
<keyword evidence="3" id="KW-0378">Hydrolase</keyword>
<organism evidence="6 7">
    <name type="scientific">Flammeovirga pectinis</name>
    <dbReference type="NCBI Taxonomy" id="2494373"/>
    <lineage>
        <taxon>Bacteria</taxon>
        <taxon>Pseudomonadati</taxon>
        <taxon>Bacteroidota</taxon>
        <taxon>Cytophagia</taxon>
        <taxon>Cytophagales</taxon>
        <taxon>Flammeovirgaceae</taxon>
        <taxon>Flammeovirga</taxon>
    </lineage>
</organism>
<dbReference type="CDD" id="cd16025">
    <property type="entry name" value="PAS_like"/>
    <property type="match status" value="1"/>
</dbReference>
<dbReference type="AlphaFoldDB" id="A0A3Q9FNS6"/>
<protein>
    <submittedName>
        <fullName evidence="6">Arylsulfatase</fullName>
    </submittedName>
</protein>
<dbReference type="Proteomes" id="UP000267268">
    <property type="component" value="Chromosome 1"/>
</dbReference>
<evidence type="ECO:0000256" key="2">
    <source>
        <dbReference type="ARBA" id="ARBA00022723"/>
    </source>
</evidence>
<accession>A0A3Q9FNS6</accession>
<dbReference type="OrthoDB" id="9764377at2"/>
<dbReference type="InterPro" id="IPR024607">
    <property type="entry name" value="Sulfatase_CS"/>
</dbReference>
<evidence type="ECO:0000313" key="6">
    <source>
        <dbReference type="EMBL" id="AZQ64032.1"/>
    </source>
</evidence>
<keyword evidence="4" id="KW-0106">Calcium</keyword>
<evidence type="ECO:0000313" key="7">
    <source>
        <dbReference type="Proteomes" id="UP000267268"/>
    </source>
</evidence>
<dbReference type="RefSeq" id="WP_126617325.1">
    <property type="nucleotide sequence ID" value="NZ_CP034562.1"/>
</dbReference>
<comment type="similarity">
    <text evidence="1">Belongs to the sulfatase family.</text>
</comment>
<dbReference type="Gene3D" id="3.40.720.10">
    <property type="entry name" value="Alkaline Phosphatase, subunit A"/>
    <property type="match status" value="1"/>
</dbReference>
<dbReference type="GO" id="GO:0046872">
    <property type="term" value="F:metal ion binding"/>
    <property type="evidence" value="ECO:0007669"/>
    <property type="project" value="UniProtKB-KW"/>
</dbReference>
<evidence type="ECO:0000256" key="3">
    <source>
        <dbReference type="ARBA" id="ARBA00022801"/>
    </source>
</evidence>
<name>A0A3Q9FNS6_9BACT</name>
<dbReference type="InterPro" id="IPR000917">
    <property type="entry name" value="Sulfatase_N"/>
</dbReference>
<dbReference type="KEGG" id="fll:EI427_17900"/>
<dbReference type="EMBL" id="CP034562">
    <property type="protein sequence ID" value="AZQ64032.1"/>
    <property type="molecule type" value="Genomic_DNA"/>
</dbReference>
<sequence length="790" mass="88810">MKTIFTTIKVVLLFIFGSNINSFAQEILPFPEKKSKSKAGVSMQNSTYIKSTPEKHLKKDAPNILIILIDDIGGGTTTTFGGEINTPNLTRVADMGVSYNRFHTTAMCSPTRASILTGRNHTKVGSGQVAEFANNWDGYSSIIPKESAAMAEVLKDYGYNTSAFGKWHNTPVDETSSVGPFNHWPNAYGFDYFYGFLGGEANQYEPHLVRNNTYVEHPKTSSGHDYYHLTEDLTDDAIKWLRDQQSFAPDKPFFMYWSPGAVHGPHHVTREWSKKYEGKFDDGWDNYRKRVFKRQKEMGWIPGNSVLTERDSTMQGWDDIPDDQREFQSQLMEVFAGFTEHTDYNVGRIIDELEAQGELDNTLIFYIWGDNGSSSEGQKGTISELLSLNGIKSNVEDHIKALDELGGLEVLGTDKVHNMYHAGWAWAGSTPYKGTKLTASYLGGTRNPMVVAWPKAIKHDSIPHAQFHHVNDIVPTVYDVVGIEAPQVVNGVTQTEIDGVSMAYSFNDAKAEGTLKTQFFDIMGSRSIYSDGWIACTFGPRIPWVQGFPAGIENWRPENDKWELYNINEDWTESNDLAAEYPEKLEELKELFLVEATKYDDLPIGGGLWSVIYHPEDLPRTPYNEWHFTGRMERMPEGIAPKLGRASNTVEMEVEMPKNANGVLYALGDFSGGLTCFMKNGYLYYEYNLFEIKRFRFKSAQKIKPGKVKLEVISTMTARKGNAPLDVVIKINGEVVTKGQVPTTAPVGFTGNDCLDLGTDLGSPVSTMYYDKAPYKFNGEIIKTKIFYTK</sequence>
<dbReference type="Pfam" id="PF00884">
    <property type="entry name" value="Sulfatase"/>
    <property type="match status" value="1"/>
</dbReference>
<dbReference type="PANTHER" id="PTHR42693">
    <property type="entry name" value="ARYLSULFATASE FAMILY MEMBER"/>
    <property type="match status" value="1"/>
</dbReference>
<feature type="domain" description="Sulfatase N-terminal" evidence="5">
    <location>
        <begin position="62"/>
        <end position="483"/>
    </location>
</feature>
<gene>
    <name evidence="6" type="ORF">EI427_17900</name>
</gene>
<evidence type="ECO:0000256" key="4">
    <source>
        <dbReference type="ARBA" id="ARBA00022837"/>
    </source>
</evidence>
<dbReference type="InterPro" id="IPR050738">
    <property type="entry name" value="Sulfatase"/>
</dbReference>
<dbReference type="PROSITE" id="PS00523">
    <property type="entry name" value="SULFATASE_1"/>
    <property type="match status" value="1"/>
</dbReference>
<dbReference type="SUPFAM" id="SSF53649">
    <property type="entry name" value="Alkaline phosphatase-like"/>
    <property type="match status" value="1"/>
</dbReference>